<gene>
    <name evidence="2" type="ORF">B6N60_03185</name>
</gene>
<reference evidence="2" key="1">
    <citation type="submission" date="2017-04" db="EMBL/GenBank/DDBJ databases">
        <title>Genome deletions in a multicellular cyanobacterial endosymbiont for morphological adaptation in marine diatoms.</title>
        <authorList>
            <person name="Wang Y."/>
            <person name="Gao H."/>
            <person name="Li R."/>
            <person name="Xu X."/>
        </authorList>
    </citation>
    <scope>NUCLEOTIDE SEQUENCE</scope>
    <source>
        <strain evidence="2">FACHB 800</strain>
    </source>
</reference>
<keyword evidence="1" id="KW-0472">Membrane</keyword>
<name>A0A975Y5Q4_9NOST</name>
<evidence type="ECO:0000313" key="3">
    <source>
        <dbReference type="Proteomes" id="UP000683511"/>
    </source>
</evidence>
<dbReference type="Proteomes" id="UP000683511">
    <property type="component" value="Chromosome"/>
</dbReference>
<dbReference type="AlphaFoldDB" id="A0A975Y5Q4"/>
<keyword evidence="1" id="KW-1133">Transmembrane helix</keyword>
<keyword evidence="3" id="KW-1185">Reference proteome</keyword>
<sequence length="50" mass="5864">MEKPEWQQIGREQVQQQCINKSLQFVLAAVIDLTAISFISFLTKKIHIKY</sequence>
<feature type="transmembrane region" description="Helical" evidence="1">
    <location>
        <begin position="23"/>
        <end position="42"/>
    </location>
</feature>
<evidence type="ECO:0000256" key="1">
    <source>
        <dbReference type="SAM" id="Phobius"/>
    </source>
</evidence>
<keyword evidence="1" id="KW-0812">Transmembrane</keyword>
<accession>A0A975Y5Q4</accession>
<organism evidence="2 3">
    <name type="scientific">Richelia sinica FACHB-800</name>
    <dbReference type="NCBI Taxonomy" id="1357546"/>
    <lineage>
        <taxon>Bacteria</taxon>
        <taxon>Bacillati</taxon>
        <taxon>Cyanobacteriota</taxon>
        <taxon>Cyanophyceae</taxon>
        <taxon>Nostocales</taxon>
        <taxon>Nostocaceae</taxon>
        <taxon>Richelia</taxon>
    </lineage>
</organism>
<dbReference type="EMBL" id="CP021056">
    <property type="protein sequence ID" value="QXE24480.1"/>
    <property type="molecule type" value="Genomic_DNA"/>
</dbReference>
<dbReference type="KEGG" id="rsin:B6N60_03185"/>
<evidence type="ECO:0000313" key="2">
    <source>
        <dbReference type="EMBL" id="QXE24480.1"/>
    </source>
</evidence>
<protein>
    <submittedName>
        <fullName evidence="2">Uncharacterized protein</fullName>
    </submittedName>
</protein>
<proteinExistence type="predicted"/>